<proteinExistence type="predicted"/>
<feature type="non-terminal residue" evidence="2">
    <location>
        <position position="241"/>
    </location>
</feature>
<gene>
    <name evidence="2" type="ORF">CYMTET_50024</name>
</gene>
<feature type="compositionally biased region" description="Low complexity" evidence="1">
    <location>
        <begin position="41"/>
        <end position="63"/>
    </location>
</feature>
<dbReference type="AlphaFoldDB" id="A0AAE0BQ65"/>
<organism evidence="2 3">
    <name type="scientific">Cymbomonas tetramitiformis</name>
    <dbReference type="NCBI Taxonomy" id="36881"/>
    <lineage>
        <taxon>Eukaryota</taxon>
        <taxon>Viridiplantae</taxon>
        <taxon>Chlorophyta</taxon>
        <taxon>Pyramimonadophyceae</taxon>
        <taxon>Pyramimonadales</taxon>
        <taxon>Pyramimonadaceae</taxon>
        <taxon>Cymbomonas</taxon>
    </lineage>
</organism>
<sequence length="241" mass="26362">MGRRLQRPEAWRGSWFRVALLALLALPALLSFTLVSRIPKTVSGGSSTSTTPPRLRLAPLAPLNKFKRPVSSELKQKASYPPARQPNLETEEGASGDEGYDVQEEASGITGNVGEEPQVEERNAVIVGEDPQVEARNAAIVSEEPQVEVRNAAIVSEEPQVEVRNAAIVSEEPQVKARNVAIGVAKGLKAEAIATYLQTLRKWSSPDVYLYVDKVPEGMGNSSGVYFLEFRQEQLPSPWSR</sequence>
<protein>
    <submittedName>
        <fullName evidence="2">Uncharacterized protein</fullName>
    </submittedName>
</protein>
<dbReference type="EMBL" id="LGRX02033739">
    <property type="protein sequence ID" value="KAK3240108.1"/>
    <property type="molecule type" value="Genomic_DNA"/>
</dbReference>
<feature type="compositionally biased region" description="Acidic residues" evidence="1">
    <location>
        <begin position="89"/>
        <end position="100"/>
    </location>
</feature>
<dbReference type="Proteomes" id="UP001190700">
    <property type="component" value="Unassembled WGS sequence"/>
</dbReference>
<evidence type="ECO:0000313" key="2">
    <source>
        <dbReference type="EMBL" id="KAK3240108.1"/>
    </source>
</evidence>
<feature type="region of interest" description="Disordered" evidence="1">
    <location>
        <begin position="41"/>
        <end position="100"/>
    </location>
</feature>
<accession>A0AAE0BQ65</accession>
<comment type="caution">
    <text evidence="2">The sequence shown here is derived from an EMBL/GenBank/DDBJ whole genome shotgun (WGS) entry which is preliminary data.</text>
</comment>
<reference evidence="2 3" key="1">
    <citation type="journal article" date="2015" name="Genome Biol. Evol.">
        <title>Comparative Genomics of a Bacterivorous Green Alga Reveals Evolutionary Causalities and Consequences of Phago-Mixotrophic Mode of Nutrition.</title>
        <authorList>
            <person name="Burns J.A."/>
            <person name="Paasch A."/>
            <person name="Narechania A."/>
            <person name="Kim E."/>
        </authorList>
    </citation>
    <scope>NUCLEOTIDE SEQUENCE [LARGE SCALE GENOMIC DNA]</scope>
    <source>
        <strain evidence="2 3">PLY_AMNH</strain>
    </source>
</reference>
<evidence type="ECO:0000313" key="3">
    <source>
        <dbReference type="Proteomes" id="UP001190700"/>
    </source>
</evidence>
<evidence type="ECO:0000256" key="1">
    <source>
        <dbReference type="SAM" id="MobiDB-lite"/>
    </source>
</evidence>
<keyword evidence="3" id="KW-1185">Reference proteome</keyword>
<name>A0AAE0BQ65_9CHLO</name>